<keyword evidence="1" id="KW-0547">Nucleotide-binding</keyword>
<sequence length="335" mass="37531">MATVLSPPYLTATVRDFKSDAQAGEKFENQGTEIFSADDVSVRVLRIPQTGKQLAIKRSELNKRTSLPHLEQEISSLLNLQHPCITRLCEVYIHEGQLYQVFEYAPGNSLMTFVDKRLLSEPQCRYLFQQLAAAVEFCHSQGAPGRDLKLENILLTRMTPPEVKLADPAIAKHSPFADIGCPGSIYAAPEQLKSRTAKGAGNIDRRAADVWSLGVILAAILFHAYPFADPEQPKNITRIFENILAGRYFLPANVSLSSDCKDLLARIFVVDPAARITVPEIRRHPWFERDLPRKLATPYKPLENGALRAQAARVIEALREKRAEQTRDAVRSYIV</sequence>
<dbReference type="GO" id="GO:0005737">
    <property type="term" value="C:cytoplasm"/>
    <property type="evidence" value="ECO:0000318"/>
    <property type="project" value="GO_Central"/>
</dbReference>
<dbReference type="PROSITE" id="PS50011">
    <property type="entry name" value="PROTEIN_KINASE_DOM"/>
    <property type="match status" value="1"/>
</dbReference>
<dbReference type="PANTHER" id="PTHR24346:SF92">
    <property type="entry name" value="SNF1-RELATED PROTEIN KINASE 2.6"/>
    <property type="match status" value="1"/>
</dbReference>
<evidence type="ECO:0000256" key="1">
    <source>
        <dbReference type="ARBA" id="ARBA00022741"/>
    </source>
</evidence>
<dbReference type="OMA" id="APEMCRK"/>
<dbReference type="PANTHER" id="PTHR24346">
    <property type="entry name" value="MAP/MICROTUBULE AFFINITY-REGULATING KINASE"/>
    <property type="match status" value="1"/>
</dbReference>
<keyword evidence="4" id="KW-0808">Transferase</keyword>
<evidence type="ECO:0000313" key="4">
    <source>
        <dbReference type="EMBL" id="GAQ82046.1"/>
    </source>
</evidence>
<evidence type="ECO:0000259" key="3">
    <source>
        <dbReference type="PROSITE" id="PS50011"/>
    </source>
</evidence>
<dbReference type="SUPFAM" id="SSF56112">
    <property type="entry name" value="Protein kinase-like (PK-like)"/>
    <property type="match status" value="1"/>
</dbReference>
<organism evidence="4 5">
    <name type="scientific">Klebsormidium nitens</name>
    <name type="common">Green alga</name>
    <name type="synonym">Ulothrix nitens</name>
    <dbReference type="NCBI Taxonomy" id="105231"/>
    <lineage>
        <taxon>Eukaryota</taxon>
        <taxon>Viridiplantae</taxon>
        <taxon>Streptophyta</taxon>
        <taxon>Klebsormidiophyceae</taxon>
        <taxon>Klebsormidiales</taxon>
        <taxon>Klebsormidiaceae</taxon>
        <taxon>Klebsormidium</taxon>
    </lineage>
</organism>
<dbReference type="Proteomes" id="UP000054558">
    <property type="component" value="Unassembled WGS sequence"/>
</dbReference>
<feature type="domain" description="Protein kinase" evidence="3">
    <location>
        <begin position="24"/>
        <end position="287"/>
    </location>
</feature>
<gene>
    <name evidence="4" type="ORF">KFL_000980330</name>
</gene>
<dbReference type="Gene3D" id="1.10.510.10">
    <property type="entry name" value="Transferase(Phosphotransferase) domain 1"/>
    <property type="match status" value="1"/>
</dbReference>
<dbReference type="GO" id="GO:0035556">
    <property type="term" value="P:intracellular signal transduction"/>
    <property type="evidence" value="ECO:0000318"/>
    <property type="project" value="GO_Central"/>
</dbReference>
<dbReference type="GO" id="GO:0005524">
    <property type="term" value="F:ATP binding"/>
    <property type="evidence" value="ECO:0007669"/>
    <property type="project" value="UniProtKB-KW"/>
</dbReference>
<keyword evidence="5" id="KW-1185">Reference proteome</keyword>
<keyword evidence="2" id="KW-0067">ATP-binding</keyword>
<keyword evidence="4" id="KW-0418">Kinase</keyword>
<evidence type="ECO:0000256" key="2">
    <source>
        <dbReference type="ARBA" id="ARBA00022840"/>
    </source>
</evidence>
<dbReference type="AlphaFoldDB" id="A0A0U9HJG2"/>
<dbReference type="Pfam" id="PF00069">
    <property type="entry name" value="Pkinase"/>
    <property type="match status" value="1"/>
</dbReference>
<dbReference type="STRING" id="105231.A0A0U9HJG2"/>
<evidence type="ECO:0000313" key="5">
    <source>
        <dbReference type="Proteomes" id="UP000054558"/>
    </source>
</evidence>
<accession>A0A0U9HJG2</accession>
<dbReference type="SMART" id="SM00220">
    <property type="entry name" value="S_TKc"/>
    <property type="match status" value="1"/>
</dbReference>
<dbReference type="EMBL" id="DF237047">
    <property type="protein sequence ID" value="GAQ82046.1"/>
    <property type="molecule type" value="Genomic_DNA"/>
</dbReference>
<dbReference type="InterPro" id="IPR011009">
    <property type="entry name" value="Kinase-like_dom_sf"/>
</dbReference>
<dbReference type="GO" id="GO:0004674">
    <property type="term" value="F:protein serine/threonine kinase activity"/>
    <property type="evidence" value="ECO:0000318"/>
    <property type="project" value="GO_Central"/>
</dbReference>
<dbReference type="OrthoDB" id="504170at2759"/>
<proteinExistence type="predicted"/>
<reference evidence="4 5" key="1">
    <citation type="journal article" date="2014" name="Nat. Commun.">
        <title>Klebsormidium flaccidum genome reveals primary factors for plant terrestrial adaptation.</title>
        <authorList>
            <person name="Hori K."/>
            <person name="Maruyama F."/>
            <person name="Fujisawa T."/>
            <person name="Togashi T."/>
            <person name="Yamamoto N."/>
            <person name="Seo M."/>
            <person name="Sato S."/>
            <person name="Yamada T."/>
            <person name="Mori H."/>
            <person name="Tajima N."/>
            <person name="Moriyama T."/>
            <person name="Ikeuchi M."/>
            <person name="Watanabe M."/>
            <person name="Wada H."/>
            <person name="Kobayashi K."/>
            <person name="Saito M."/>
            <person name="Masuda T."/>
            <person name="Sasaki-Sekimoto Y."/>
            <person name="Mashiguchi K."/>
            <person name="Awai K."/>
            <person name="Shimojima M."/>
            <person name="Masuda S."/>
            <person name="Iwai M."/>
            <person name="Nobusawa T."/>
            <person name="Narise T."/>
            <person name="Kondo S."/>
            <person name="Saito H."/>
            <person name="Sato R."/>
            <person name="Murakawa M."/>
            <person name="Ihara Y."/>
            <person name="Oshima-Yamada Y."/>
            <person name="Ohtaka K."/>
            <person name="Satoh M."/>
            <person name="Sonobe K."/>
            <person name="Ishii M."/>
            <person name="Ohtani R."/>
            <person name="Kanamori-Sato M."/>
            <person name="Honoki R."/>
            <person name="Miyazaki D."/>
            <person name="Mochizuki H."/>
            <person name="Umetsu J."/>
            <person name="Higashi K."/>
            <person name="Shibata D."/>
            <person name="Kamiya Y."/>
            <person name="Sato N."/>
            <person name="Nakamura Y."/>
            <person name="Tabata S."/>
            <person name="Ida S."/>
            <person name="Kurokawa K."/>
            <person name="Ohta H."/>
        </authorList>
    </citation>
    <scope>NUCLEOTIDE SEQUENCE [LARGE SCALE GENOMIC DNA]</scope>
    <source>
        <strain evidence="4 5">NIES-2285</strain>
    </source>
</reference>
<name>A0A0U9HJG2_KLENI</name>
<protein>
    <submittedName>
        <fullName evidence="4">Serine threonine-protein kinase SRK2E</fullName>
    </submittedName>
</protein>
<dbReference type="InterPro" id="IPR000719">
    <property type="entry name" value="Prot_kinase_dom"/>
</dbReference>